<evidence type="ECO:0000313" key="1">
    <source>
        <dbReference type="EMBL" id="KAJ7092019.1"/>
    </source>
</evidence>
<proteinExistence type="predicted"/>
<dbReference type="Proteomes" id="UP001222325">
    <property type="component" value="Unassembled WGS sequence"/>
</dbReference>
<reference evidence="1" key="1">
    <citation type="submission" date="2023-03" db="EMBL/GenBank/DDBJ databases">
        <title>Massive genome expansion in bonnet fungi (Mycena s.s.) driven by repeated elements and novel gene families across ecological guilds.</title>
        <authorList>
            <consortium name="Lawrence Berkeley National Laboratory"/>
            <person name="Harder C.B."/>
            <person name="Miyauchi S."/>
            <person name="Viragh M."/>
            <person name="Kuo A."/>
            <person name="Thoen E."/>
            <person name="Andreopoulos B."/>
            <person name="Lu D."/>
            <person name="Skrede I."/>
            <person name="Drula E."/>
            <person name="Henrissat B."/>
            <person name="Morin E."/>
            <person name="Kohler A."/>
            <person name="Barry K."/>
            <person name="LaButti K."/>
            <person name="Morin E."/>
            <person name="Salamov A."/>
            <person name="Lipzen A."/>
            <person name="Mereny Z."/>
            <person name="Hegedus B."/>
            <person name="Baldrian P."/>
            <person name="Stursova M."/>
            <person name="Weitz H."/>
            <person name="Taylor A."/>
            <person name="Grigoriev I.V."/>
            <person name="Nagy L.G."/>
            <person name="Martin F."/>
            <person name="Kauserud H."/>
        </authorList>
    </citation>
    <scope>NUCLEOTIDE SEQUENCE</scope>
    <source>
        <strain evidence="1">CBHHK173m</strain>
    </source>
</reference>
<sequence length="110" mass="12177">MDTFFSPPIASNLGPTRTERQLRLVSVWGMTPAETLRVRRALANSGARPKSPPSGARTRVRYRNGRRKLRLVPLTQAELYEGGLVPTPQPTSNEQIQCTLCGNVKAHPVK</sequence>
<dbReference type="EMBL" id="JARJCN010000019">
    <property type="protein sequence ID" value="KAJ7092019.1"/>
    <property type="molecule type" value="Genomic_DNA"/>
</dbReference>
<evidence type="ECO:0000313" key="2">
    <source>
        <dbReference type="Proteomes" id="UP001222325"/>
    </source>
</evidence>
<gene>
    <name evidence="1" type="ORF">B0H15DRAFT_799757</name>
</gene>
<comment type="caution">
    <text evidence="1">The sequence shown here is derived from an EMBL/GenBank/DDBJ whole genome shotgun (WGS) entry which is preliminary data.</text>
</comment>
<protein>
    <submittedName>
        <fullName evidence="1">Uncharacterized protein</fullName>
    </submittedName>
</protein>
<keyword evidence="2" id="KW-1185">Reference proteome</keyword>
<dbReference type="AlphaFoldDB" id="A0AAD6U5T8"/>
<organism evidence="1 2">
    <name type="scientific">Mycena belliarum</name>
    <dbReference type="NCBI Taxonomy" id="1033014"/>
    <lineage>
        <taxon>Eukaryota</taxon>
        <taxon>Fungi</taxon>
        <taxon>Dikarya</taxon>
        <taxon>Basidiomycota</taxon>
        <taxon>Agaricomycotina</taxon>
        <taxon>Agaricomycetes</taxon>
        <taxon>Agaricomycetidae</taxon>
        <taxon>Agaricales</taxon>
        <taxon>Marasmiineae</taxon>
        <taxon>Mycenaceae</taxon>
        <taxon>Mycena</taxon>
    </lineage>
</organism>
<name>A0AAD6U5T8_9AGAR</name>
<accession>A0AAD6U5T8</accession>